<evidence type="ECO:0000256" key="3">
    <source>
        <dbReference type="ARBA" id="ARBA00022475"/>
    </source>
</evidence>
<dbReference type="GO" id="GO:0019344">
    <property type="term" value="P:cysteine biosynthetic process"/>
    <property type="evidence" value="ECO:0007669"/>
    <property type="project" value="TreeGrafter"/>
</dbReference>
<dbReference type="EMBL" id="JRWG01000002">
    <property type="protein sequence ID" value="KXO00805.1"/>
    <property type="molecule type" value="Genomic_DNA"/>
</dbReference>
<keyword evidence="12" id="KW-1185">Reference proteome</keyword>
<evidence type="ECO:0000256" key="8">
    <source>
        <dbReference type="ARBA" id="ARBA00023032"/>
    </source>
</evidence>
<comment type="caution">
    <text evidence="11">The sequence shown here is derived from an EMBL/GenBank/DDBJ whole genome shotgun (WGS) entry which is preliminary data.</text>
</comment>
<keyword evidence="4" id="KW-0997">Cell inner membrane</keyword>
<feature type="transmembrane region" description="Helical" evidence="10">
    <location>
        <begin position="144"/>
        <end position="170"/>
    </location>
</feature>
<evidence type="ECO:0000256" key="1">
    <source>
        <dbReference type="ARBA" id="ARBA00004141"/>
    </source>
</evidence>
<protein>
    <submittedName>
        <fullName evidence="11">Coproporphyrinogen III oxidase</fullName>
    </submittedName>
</protein>
<dbReference type="STRING" id="1548749.LS48_03840"/>
<dbReference type="GO" id="GO:0000103">
    <property type="term" value="P:sulfate assimilation"/>
    <property type="evidence" value="ECO:0007669"/>
    <property type="project" value="TreeGrafter"/>
</dbReference>
<dbReference type="PANTHER" id="PTHR37468">
    <property type="entry name" value="SULFATE TRANSPORTER CYSZ"/>
    <property type="match status" value="1"/>
</dbReference>
<keyword evidence="8" id="KW-0764">Sulfate transport</keyword>
<feature type="transmembrane region" description="Helical" evidence="10">
    <location>
        <begin position="27"/>
        <end position="49"/>
    </location>
</feature>
<feature type="transmembrane region" description="Helical" evidence="10">
    <location>
        <begin position="209"/>
        <end position="230"/>
    </location>
</feature>
<reference evidence="12" key="1">
    <citation type="submission" date="2014-10" db="EMBL/GenBank/DDBJ databases">
        <title>Genome sequencing of Vitellibacter sp. D-24.</title>
        <authorList>
            <person name="Thevarajoo S."/>
            <person name="Selvaratnam C."/>
            <person name="Goh K.M."/>
            <person name="Chong C.S."/>
        </authorList>
    </citation>
    <scope>NUCLEOTIDE SEQUENCE [LARGE SCALE GENOMIC DNA]</scope>
    <source>
        <strain evidence="12">D-24</strain>
    </source>
</reference>
<dbReference type="InterPro" id="IPR050480">
    <property type="entry name" value="CysZ-like"/>
</dbReference>
<dbReference type="OrthoDB" id="9787566at2"/>
<keyword evidence="6 10" id="KW-0812">Transmembrane</keyword>
<evidence type="ECO:0000256" key="7">
    <source>
        <dbReference type="ARBA" id="ARBA00022989"/>
    </source>
</evidence>
<reference evidence="11 12" key="2">
    <citation type="journal article" date="2016" name="Int. J. Syst. Evol. Microbiol.">
        <title>Vitellibacter aquimaris sp. nov., a marine bacterium isolated from seawater.</title>
        <authorList>
            <person name="Thevarajoo S."/>
            <person name="Selvaratnam C."/>
            <person name="Goh K.M."/>
            <person name="Hong K.W."/>
            <person name="Chan X.Y."/>
            <person name="Chan K.G."/>
            <person name="Chong C.S."/>
        </authorList>
    </citation>
    <scope>NUCLEOTIDE SEQUENCE [LARGE SCALE GENOMIC DNA]</scope>
    <source>
        <strain evidence="11 12">D-24</strain>
    </source>
</reference>
<dbReference type="InterPro" id="IPR059112">
    <property type="entry name" value="CysZ/EI24"/>
</dbReference>
<dbReference type="GO" id="GO:0005886">
    <property type="term" value="C:plasma membrane"/>
    <property type="evidence" value="ECO:0007669"/>
    <property type="project" value="TreeGrafter"/>
</dbReference>
<keyword evidence="5" id="KW-0028">Amino-acid biosynthesis</keyword>
<keyword evidence="9 10" id="KW-0472">Membrane</keyword>
<evidence type="ECO:0000313" key="11">
    <source>
        <dbReference type="EMBL" id="KXO00805.1"/>
    </source>
</evidence>
<sequence length="256" mass="28749">MVKNILKGIKAYAGTFKLIGQLGLWKYFGIPMAISFLTAVLIGFSAWGLSDNLGAFISKIWFWEWGAETFRTISDFIGALIIIAFGIILYRHIVMALSAPFMSPVSEKIEKHLFGENHSHRNTSNAEQLWRGIRINVRNLLMELLLTLPIILIGFIPVVGIISSVLLFLVQSYYAGFGNMDYTLERHYKYAESIEFVKRNRGLAIGNGMVFMLMLLIPVIGIILVLPLSVTAASTETLKVLETTKQIGFNRDLDKN</sequence>
<gene>
    <name evidence="11" type="ORF">LS48_03840</name>
</gene>
<evidence type="ECO:0000256" key="10">
    <source>
        <dbReference type="SAM" id="Phobius"/>
    </source>
</evidence>
<dbReference type="AlphaFoldDB" id="A0A137RKU8"/>
<dbReference type="PANTHER" id="PTHR37468:SF1">
    <property type="entry name" value="SULFATE TRANSPORTER CYSZ"/>
    <property type="match status" value="1"/>
</dbReference>
<dbReference type="Proteomes" id="UP000070138">
    <property type="component" value="Unassembled WGS sequence"/>
</dbReference>
<evidence type="ECO:0000256" key="9">
    <source>
        <dbReference type="ARBA" id="ARBA00023136"/>
    </source>
</evidence>
<feature type="transmembrane region" description="Helical" evidence="10">
    <location>
        <begin position="69"/>
        <end position="90"/>
    </location>
</feature>
<accession>A0A137RKU8</accession>
<keyword evidence="7 10" id="KW-1133">Transmembrane helix</keyword>
<organism evidence="11 12">
    <name type="scientific">Aequorivita aquimaris</name>
    <dbReference type="NCBI Taxonomy" id="1548749"/>
    <lineage>
        <taxon>Bacteria</taxon>
        <taxon>Pseudomonadati</taxon>
        <taxon>Bacteroidota</taxon>
        <taxon>Flavobacteriia</taxon>
        <taxon>Flavobacteriales</taxon>
        <taxon>Flavobacteriaceae</taxon>
        <taxon>Aequorivita</taxon>
    </lineage>
</organism>
<dbReference type="RefSeq" id="WP_062620674.1">
    <property type="nucleotide sequence ID" value="NZ_JRWG01000002.1"/>
</dbReference>
<evidence type="ECO:0000256" key="4">
    <source>
        <dbReference type="ARBA" id="ARBA00022519"/>
    </source>
</evidence>
<name>A0A137RKU8_9FLAO</name>
<dbReference type="PATRIC" id="fig|1548749.3.peg.814"/>
<evidence type="ECO:0000256" key="2">
    <source>
        <dbReference type="ARBA" id="ARBA00022448"/>
    </source>
</evidence>
<evidence type="ECO:0000256" key="6">
    <source>
        <dbReference type="ARBA" id="ARBA00022692"/>
    </source>
</evidence>
<dbReference type="GO" id="GO:0009675">
    <property type="term" value="F:high-affinity sulfate:proton symporter activity"/>
    <property type="evidence" value="ECO:0007669"/>
    <property type="project" value="TreeGrafter"/>
</dbReference>
<dbReference type="Pfam" id="PF07264">
    <property type="entry name" value="EI24"/>
    <property type="match status" value="1"/>
</dbReference>
<proteinExistence type="predicted"/>
<keyword evidence="3" id="KW-1003">Cell membrane</keyword>
<keyword evidence="2" id="KW-0813">Transport</keyword>
<evidence type="ECO:0000313" key="12">
    <source>
        <dbReference type="Proteomes" id="UP000070138"/>
    </source>
</evidence>
<comment type="subcellular location">
    <subcellularLocation>
        <location evidence="1">Membrane</location>
        <topology evidence="1">Multi-pass membrane protein</topology>
    </subcellularLocation>
</comment>
<evidence type="ECO:0000256" key="5">
    <source>
        <dbReference type="ARBA" id="ARBA00022605"/>
    </source>
</evidence>